<feature type="domain" description="ParB-like N-terminal" evidence="2">
    <location>
        <begin position="85"/>
        <end position="182"/>
    </location>
</feature>
<dbReference type="GO" id="GO:0005694">
    <property type="term" value="C:chromosome"/>
    <property type="evidence" value="ECO:0007669"/>
    <property type="project" value="TreeGrafter"/>
</dbReference>
<sequence>MAKRKRLGPARVFSDTPGEGAEAPVVAENQTLNSGSEPVVAPGLSPARRKVPPIASVAGASASEAALQELSETLRSAREEGRLIQPLPLDAIEADHLVRDRLVADEDEMQALMTSLRARGQQTPIEVVALGDNRFGLISGWRRLSALRRLSDEDPAFGTVLAILRRPDSAAEAYCAMVEENEIRVGLSYYERARIVARAAAQGVYEDPKAALSGLFSSASRPKRSKIGSFVRLHDALDDVLRFPSAIPERLGLALVKEIDRQEGFTPRLRALLSAGNATSAEAEIAILTAALEPVSTLSPAAAKPTASEGWDETHGQVRIKGKAGKLTLSGSGVTDDLLRDLADWLASRG</sequence>
<evidence type="ECO:0000313" key="4">
    <source>
        <dbReference type="Proteomes" id="UP000231644"/>
    </source>
</evidence>
<feature type="region of interest" description="Disordered" evidence="1">
    <location>
        <begin position="1"/>
        <end position="23"/>
    </location>
</feature>
<dbReference type="Proteomes" id="UP000231644">
    <property type="component" value="Unassembled WGS sequence"/>
</dbReference>
<dbReference type="Gene3D" id="3.90.1530.30">
    <property type="match status" value="1"/>
</dbReference>
<name>A0A1I1R043_9RHOB</name>
<protein>
    <submittedName>
        <fullName evidence="3">ParB-like nuclease domain-containing protein</fullName>
    </submittedName>
</protein>
<evidence type="ECO:0000259" key="2">
    <source>
        <dbReference type="SMART" id="SM00470"/>
    </source>
</evidence>
<dbReference type="InterPro" id="IPR037972">
    <property type="entry name" value="RepB_N"/>
</dbReference>
<dbReference type="InterPro" id="IPR003115">
    <property type="entry name" value="ParB_N"/>
</dbReference>
<evidence type="ECO:0000313" key="3">
    <source>
        <dbReference type="EMBL" id="SFD27675.1"/>
    </source>
</evidence>
<dbReference type="PANTHER" id="PTHR33375">
    <property type="entry name" value="CHROMOSOME-PARTITIONING PROTEIN PARB-RELATED"/>
    <property type="match status" value="1"/>
</dbReference>
<dbReference type="EMBL" id="FOLX01000008">
    <property type="protein sequence ID" value="SFD27675.1"/>
    <property type="molecule type" value="Genomic_DNA"/>
</dbReference>
<keyword evidence="4" id="KW-1185">Reference proteome</keyword>
<dbReference type="InterPro" id="IPR036086">
    <property type="entry name" value="ParB/Sulfiredoxin_sf"/>
</dbReference>
<evidence type="ECO:0000256" key="1">
    <source>
        <dbReference type="SAM" id="MobiDB-lite"/>
    </source>
</evidence>
<dbReference type="RefSeq" id="WP_093455121.1">
    <property type="nucleotide sequence ID" value="NZ_FNZG01000017.1"/>
</dbReference>
<dbReference type="AlphaFoldDB" id="A0A1I1R043"/>
<dbReference type="SUPFAM" id="SSF110849">
    <property type="entry name" value="ParB/Sulfiredoxin"/>
    <property type="match status" value="1"/>
</dbReference>
<dbReference type="CDD" id="cd16405">
    <property type="entry name" value="RepB_like_N"/>
    <property type="match status" value="1"/>
</dbReference>
<reference evidence="3 4" key="1">
    <citation type="submission" date="2016-10" db="EMBL/GenBank/DDBJ databases">
        <authorList>
            <person name="de Groot N.N."/>
        </authorList>
    </citation>
    <scope>NUCLEOTIDE SEQUENCE [LARGE SCALE GENOMIC DNA]</scope>
    <source>
        <strain evidence="3 4">DSM 29619</strain>
    </source>
</reference>
<gene>
    <name evidence="3" type="ORF">SAMN05421762_3857</name>
</gene>
<dbReference type="GO" id="GO:0007059">
    <property type="term" value="P:chromosome segregation"/>
    <property type="evidence" value="ECO:0007669"/>
    <property type="project" value="TreeGrafter"/>
</dbReference>
<dbReference type="Pfam" id="PF02195">
    <property type="entry name" value="ParB_N"/>
    <property type="match status" value="1"/>
</dbReference>
<dbReference type="STRING" id="517719.SAMN05421762_3857"/>
<accession>A0A1I1R043</accession>
<dbReference type="SMART" id="SM00470">
    <property type="entry name" value="ParB"/>
    <property type="match status" value="1"/>
</dbReference>
<dbReference type="OrthoDB" id="7812516at2"/>
<proteinExistence type="predicted"/>
<dbReference type="InterPro" id="IPR050336">
    <property type="entry name" value="Chromosome_partition/occlusion"/>
</dbReference>
<organism evidence="3 4">
    <name type="scientific">Pseudooceanicola nitratireducens</name>
    <dbReference type="NCBI Taxonomy" id="517719"/>
    <lineage>
        <taxon>Bacteria</taxon>
        <taxon>Pseudomonadati</taxon>
        <taxon>Pseudomonadota</taxon>
        <taxon>Alphaproteobacteria</taxon>
        <taxon>Rhodobacterales</taxon>
        <taxon>Paracoccaceae</taxon>
        <taxon>Pseudooceanicola</taxon>
    </lineage>
</organism>
<dbReference type="PANTHER" id="PTHR33375:SF1">
    <property type="entry name" value="CHROMOSOME-PARTITIONING PROTEIN PARB-RELATED"/>
    <property type="match status" value="1"/>
</dbReference>